<evidence type="ECO:0000313" key="1">
    <source>
        <dbReference type="EMBL" id="CAG7894058.1"/>
    </source>
</evidence>
<name>A0A3P6A7I1_BRACM</name>
<dbReference type="EMBL" id="LR031573">
    <property type="protein sequence ID" value="VDC89646.1"/>
    <property type="molecule type" value="Genomic_DNA"/>
</dbReference>
<sequence length="43" mass="5359">MKIHVSKLFIETLKQTMFYWMMQCIQRLQILEWLNCLIQNNQV</sequence>
<protein>
    <submittedName>
        <fullName evidence="1">Uncharacterized protein</fullName>
    </submittedName>
</protein>
<dbReference type="AlphaFoldDB" id="A0A3P6A7I1"/>
<dbReference type="Proteomes" id="UP000694005">
    <property type="component" value="Chromosome A02"/>
</dbReference>
<accession>A0A3P6A7I1</accession>
<gene>
    <name evidence="2" type="ORF">BRAA02T07425Z</name>
    <name evidence="1" type="ORF">BRAPAZ1V2_A02P30100.2</name>
</gene>
<reference evidence="2" key="1">
    <citation type="submission" date="2018-11" db="EMBL/GenBank/DDBJ databases">
        <authorList>
            <consortium name="Genoscope - CEA"/>
            <person name="William W."/>
        </authorList>
    </citation>
    <scope>NUCLEOTIDE SEQUENCE</scope>
</reference>
<evidence type="ECO:0000313" key="2">
    <source>
        <dbReference type="EMBL" id="VDC89646.1"/>
    </source>
</evidence>
<dbReference type="EMBL" id="LS974618">
    <property type="protein sequence ID" value="CAG7894058.1"/>
    <property type="molecule type" value="Genomic_DNA"/>
</dbReference>
<dbReference type="Gramene" id="A02p30100.2_BraZ1">
    <property type="protein sequence ID" value="A02p30100.2_BraZ1.CDS.1"/>
    <property type="gene ID" value="A02g30100.2_BraZ1"/>
</dbReference>
<proteinExistence type="predicted"/>
<organism evidence="2">
    <name type="scientific">Brassica campestris</name>
    <name type="common">Field mustard</name>
    <dbReference type="NCBI Taxonomy" id="3711"/>
    <lineage>
        <taxon>Eukaryota</taxon>
        <taxon>Viridiplantae</taxon>
        <taxon>Streptophyta</taxon>
        <taxon>Embryophyta</taxon>
        <taxon>Tracheophyta</taxon>
        <taxon>Spermatophyta</taxon>
        <taxon>Magnoliopsida</taxon>
        <taxon>eudicotyledons</taxon>
        <taxon>Gunneridae</taxon>
        <taxon>Pentapetalae</taxon>
        <taxon>rosids</taxon>
        <taxon>malvids</taxon>
        <taxon>Brassicales</taxon>
        <taxon>Brassicaceae</taxon>
        <taxon>Brassiceae</taxon>
        <taxon>Brassica</taxon>
    </lineage>
</organism>